<reference evidence="3 4" key="1">
    <citation type="journal article" date="2023" name="Sci. Data">
        <title>Genome assembly of the Korean intertidal mud-creeper Batillaria attramentaria.</title>
        <authorList>
            <person name="Patra A.K."/>
            <person name="Ho P.T."/>
            <person name="Jun S."/>
            <person name="Lee S.J."/>
            <person name="Kim Y."/>
            <person name="Won Y.J."/>
        </authorList>
    </citation>
    <scope>NUCLEOTIDE SEQUENCE [LARGE SCALE GENOMIC DNA]</scope>
    <source>
        <strain evidence="3">Wonlab-2016</strain>
    </source>
</reference>
<gene>
    <name evidence="3" type="ORF">BaRGS_00038090</name>
</gene>
<name>A0ABD0J7Q7_9CAEN</name>
<feature type="region of interest" description="Disordered" evidence="1">
    <location>
        <begin position="278"/>
        <end position="312"/>
    </location>
</feature>
<keyword evidence="4" id="KW-1185">Reference proteome</keyword>
<accession>A0ABD0J7Q7</accession>
<evidence type="ECO:0000256" key="2">
    <source>
        <dbReference type="SAM" id="Phobius"/>
    </source>
</evidence>
<keyword evidence="2" id="KW-1133">Transmembrane helix</keyword>
<evidence type="ECO:0000256" key="1">
    <source>
        <dbReference type="SAM" id="MobiDB-lite"/>
    </source>
</evidence>
<keyword evidence="2" id="KW-0812">Transmembrane</keyword>
<proteinExistence type="predicted"/>
<protein>
    <submittedName>
        <fullName evidence="3">Uncharacterized protein</fullName>
    </submittedName>
</protein>
<dbReference type="EMBL" id="JACVVK020000598">
    <property type="protein sequence ID" value="KAK7463924.1"/>
    <property type="molecule type" value="Genomic_DNA"/>
</dbReference>
<sequence length="312" mass="33842">MSVTCAAAQDGNTALPASQSFKRKAVLVTQKAEIDVNRDNATRSPASAEEVRGGSVGSPIAALRAVREGGPDLAVSGHDEGASQVYAESGKINVPLFVDCVPLVMDSTLEHEIVETLQVNLIKSQVNRPLMAATIMGAACFMYLLVSPLLTTGCLSQYRQPYTEDGPWRQVSESLSSHKLEDINCRGKRGEGCWRRERWESRAAVEIAGIYKSCSRAATLNNVQRHPTSLLVNEPMLCVQMYSAYRPLTYTTDYQQHLLPLSHRGHGAMIDDDVNTGIYHPPTSVRAQSTGVGGGPNNREGHAADPSLHRSV</sequence>
<dbReference type="AlphaFoldDB" id="A0ABD0J7Q7"/>
<evidence type="ECO:0000313" key="3">
    <source>
        <dbReference type="EMBL" id="KAK7463924.1"/>
    </source>
</evidence>
<comment type="caution">
    <text evidence="3">The sequence shown here is derived from an EMBL/GenBank/DDBJ whole genome shotgun (WGS) entry which is preliminary data.</text>
</comment>
<feature type="transmembrane region" description="Helical" evidence="2">
    <location>
        <begin position="130"/>
        <end position="150"/>
    </location>
</feature>
<keyword evidence="2" id="KW-0472">Membrane</keyword>
<dbReference type="Proteomes" id="UP001519460">
    <property type="component" value="Unassembled WGS sequence"/>
</dbReference>
<evidence type="ECO:0000313" key="4">
    <source>
        <dbReference type="Proteomes" id="UP001519460"/>
    </source>
</evidence>
<organism evidence="3 4">
    <name type="scientific">Batillaria attramentaria</name>
    <dbReference type="NCBI Taxonomy" id="370345"/>
    <lineage>
        <taxon>Eukaryota</taxon>
        <taxon>Metazoa</taxon>
        <taxon>Spiralia</taxon>
        <taxon>Lophotrochozoa</taxon>
        <taxon>Mollusca</taxon>
        <taxon>Gastropoda</taxon>
        <taxon>Caenogastropoda</taxon>
        <taxon>Sorbeoconcha</taxon>
        <taxon>Cerithioidea</taxon>
        <taxon>Batillariidae</taxon>
        <taxon>Batillaria</taxon>
    </lineage>
</organism>